<evidence type="ECO:0000259" key="5">
    <source>
        <dbReference type="PROSITE" id="PS50975"/>
    </source>
</evidence>
<dbReference type="PROSITE" id="PS50975">
    <property type="entry name" value="ATP_GRASP"/>
    <property type="match status" value="1"/>
</dbReference>
<gene>
    <name evidence="6" type="ORF">C5748_23260</name>
</gene>
<dbReference type="GO" id="GO:0016874">
    <property type="term" value="F:ligase activity"/>
    <property type="evidence" value="ECO:0007669"/>
    <property type="project" value="UniProtKB-KW"/>
</dbReference>
<keyword evidence="3 4" id="KW-0067">ATP-binding</keyword>
<keyword evidence="1" id="KW-0436">Ligase</keyword>
<dbReference type="Gene3D" id="3.30.470.20">
    <property type="entry name" value="ATP-grasp fold, B domain"/>
    <property type="match status" value="1"/>
</dbReference>
<proteinExistence type="predicted"/>
<dbReference type="Pfam" id="PF13535">
    <property type="entry name" value="ATP-grasp_4"/>
    <property type="match status" value="1"/>
</dbReference>
<name>A0A2S9IKV4_9HYPH</name>
<keyword evidence="7" id="KW-1185">Reference proteome</keyword>
<evidence type="ECO:0000256" key="4">
    <source>
        <dbReference type="PROSITE-ProRule" id="PRU00409"/>
    </source>
</evidence>
<evidence type="ECO:0000313" key="7">
    <source>
        <dbReference type="Proteomes" id="UP000239434"/>
    </source>
</evidence>
<protein>
    <recommendedName>
        <fullName evidence="5">ATP-grasp domain-containing protein</fullName>
    </recommendedName>
</protein>
<comment type="caution">
    <text evidence="6">The sequence shown here is derived from an EMBL/GenBank/DDBJ whole genome shotgun (WGS) entry which is preliminary data.</text>
</comment>
<feature type="domain" description="ATP-grasp" evidence="5">
    <location>
        <begin position="120"/>
        <end position="315"/>
    </location>
</feature>
<dbReference type="GO" id="GO:0005524">
    <property type="term" value="F:ATP binding"/>
    <property type="evidence" value="ECO:0007669"/>
    <property type="project" value="UniProtKB-UniRule"/>
</dbReference>
<dbReference type="Proteomes" id="UP000239434">
    <property type="component" value="Unassembled WGS sequence"/>
</dbReference>
<dbReference type="SUPFAM" id="SSF56059">
    <property type="entry name" value="Glutathione synthetase ATP-binding domain-like"/>
    <property type="match status" value="1"/>
</dbReference>
<dbReference type="AlphaFoldDB" id="A0A2S9IKV4"/>
<organism evidence="6 7">
    <name type="scientific">Phyllobacterium phragmitis</name>
    <dbReference type="NCBI Taxonomy" id="2670329"/>
    <lineage>
        <taxon>Bacteria</taxon>
        <taxon>Pseudomonadati</taxon>
        <taxon>Pseudomonadota</taxon>
        <taxon>Alphaproteobacteria</taxon>
        <taxon>Hyphomicrobiales</taxon>
        <taxon>Phyllobacteriaceae</taxon>
        <taxon>Phyllobacterium</taxon>
    </lineage>
</organism>
<evidence type="ECO:0000256" key="1">
    <source>
        <dbReference type="ARBA" id="ARBA00022598"/>
    </source>
</evidence>
<accession>A0A2S9IKV4</accession>
<dbReference type="RefSeq" id="WP_105744811.1">
    <property type="nucleotide sequence ID" value="NZ_PVBR01000024.1"/>
</dbReference>
<dbReference type="GO" id="GO:0046872">
    <property type="term" value="F:metal ion binding"/>
    <property type="evidence" value="ECO:0007669"/>
    <property type="project" value="InterPro"/>
</dbReference>
<evidence type="ECO:0000256" key="2">
    <source>
        <dbReference type="ARBA" id="ARBA00022741"/>
    </source>
</evidence>
<evidence type="ECO:0000313" key="6">
    <source>
        <dbReference type="EMBL" id="PRD41163.1"/>
    </source>
</evidence>
<dbReference type="EMBL" id="PVBR01000024">
    <property type="protein sequence ID" value="PRD41163.1"/>
    <property type="molecule type" value="Genomic_DNA"/>
</dbReference>
<dbReference type="InterPro" id="IPR011761">
    <property type="entry name" value="ATP-grasp"/>
</dbReference>
<evidence type="ECO:0000256" key="3">
    <source>
        <dbReference type="ARBA" id="ARBA00022840"/>
    </source>
</evidence>
<dbReference type="PANTHER" id="PTHR43585:SF2">
    <property type="entry name" value="ATP-GRASP ENZYME FSQD"/>
    <property type="match status" value="1"/>
</dbReference>
<dbReference type="PANTHER" id="PTHR43585">
    <property type="entry name" value="FUMIPYRROLE BIOSYNTHESIS PROTEIN C"/>
    <property type="match status" value="1"/>
</dbReference>
<reference evidence="6 7" key="1">
    <citation type="submission" date="2018-02" db="EMBL/GenBank/DDBJ databases">
        <title>The draft genome of Phyllobacterium sp. 1N-3.</title>
        <authorList>
            <person name="Liu L."/>
            <person name="Li L."/>
            <person name="Zhang X."/>
            <person name="Wang T."/>
            <person name="Liang L."/>
        </authorList>
    </citation>
    <scope>NUCLEOTIDE SEQUENCE [LARGE SCALE GENOMIC DNA]</scope>
    <source>
        <strain evidence="6 7">1N-3</strain>
    </source>
</reference>
<sequence>MQPITRNPQILIMNPLVSASYLSEQMKSAGFPCTALYTYMATETPAYCRPDPTLFDKQIYVETDEFLDVLQAFQPQDYLYVLNGCEESTSLTDYITRLHFKPWWNDPRTSRRRFDKYEMQVALAEAGLPSIRQVKIHSSWTDRDFQERLGSFCFPAFCKPVLGYGSLGAFAATSIAEVRRGMDEHQQGLKMEYVVQELVCGKEYIIDTFSAEGMHYVCSVQKNQKELIHNRPLYRITEVEKNPEIILKCEDYAIKVLDALELRNGPAHIEIFLQEDGSIRLIELNNRVSGGRGVVNKLATLCGLTSQDAALRQLLKCGRILPTPCDAATGLTRGIVLYKLNGGAVADPTPKLDAFKTVREVIMLRPVGEELSPCPRPSLLDAVCIILLHDQNEELVNCETQAIFAGERIGALP</sequence>
<keyword evidence="2 4" id="KW-0547">Nucleotide-binding</keyword>
<dbReference type="InterPro" id="IPR052032">
    <property type="entry name" value="ATP-dep_AA_Ligase"/>
</dbReference>